<evidence type="ECO:0000313" key="2">
    <source>
        <dbReference type="Proteomes" id="UP001164250"/>
    </source>
</evidence>
<accession>A0ACC1BDP2</accession>
<comment type="caution">
    <text evidence="1">The sequence shown here is derived from an EMBL/GenBank/DDBJ whole genome shotgun (WGS) entry which is preliminary data.</text>
</comment>
<proteinExistence type="predicted"/>
<sequence>MNSYTQCYLCLQIVKRVRYAKSRAALAAIFFWLLKRIKIRSSTGGLGRGHRANGLLKFGNHHEVNGCGLARSRRTRLLLGLMIRQPLNFVTCVDLKPSLIFRCPTTMWINSTRELEQTNTDS</sequence>
<name>A0ACC1BDP2_9ROSI</name>
<protein>
    <submittedName>
        <fullName evidence="1">Uncharacterized protein</fullName>
    </submittedName>
</protein>
<gene>
    <name evidence="1" type="ORF">Patl1_28707</name>
</gene>
<evidence type="ECO:0000313" key="1">
    <source>
        <dbReference type="EMBL" id="KAJ0097040.1"/>
    </source>
</evidence>
<organism evidence="1 2">
    <name type="scientific">Pistacia atlantica</name>
    <dbReference type="NCBI Taxonomy" id="434234"/>
    <lineage>
        <taxon>Eukaryota</taxon>
        <taxon>Viridiplantae</taxon>
        <taxon>Streptophyta</taxon>
        <taxon>Embryophyta</taxon>
        <taxon>Tracheophyta</taxon>
        <taxon>Spermatophyta</taxon>
        <taxon>Magnoliopsida</taxon>
        <taxon>eudicotyledons</taxon>
        <taxon>Gunneridae</taxon>
        <taxon>Pentapetalae</taxon>
        <taxon>rosids</taxon>
        <taxon>malvids</taxon>
        <taxon>Sapindales</taxon>
        <taxon>Anacardiaceae</taxon>
        <taxon>Pistacia</taxon>
    </lineage>
</organism>
<dbReference type="Proteomes" id="UP001164250">
    <property type="component" value="Chromosome 5"/>
</dbReference>
<dbReference type="EMBL" id="CM047901">
    <property type="protein sequence ID" value="KAJ0097040.1"/>
    <property type="molecule type" value="Genomic_DNA"/>
</dbReference>
<keyword evidence="2" id="KW-1185">Reference proteome</keyword>
<reference evidence="2" key="1">
    <citation type="journal article" date="2023" name="G3 (Bethesda)">
        <title>Genome assembly and association tests identify interacting loci associated with vigor, precocity, and sex in interspecific pistachio rootstocks.</title>
        <authorList>
            <person name="Palmer W."/>
            <person name="Jacygrad E."/>
            <person name="Sagayaradj S."/>
            <person name="Cavanaugh K."/>
            <person name="Han R."/>
            <person name="Bertier L."/>
            <person name="Beede B."/>
            <person name="Kafkas S."/>
            <person name="Golino D."/>
            <person name="Preece J."/>
            <person name="Michelmore R."/>
        </authorList>
    </citation>
    <scope>NUCLEOTIDE SEQUENCE [LARGE SCALE GENOMIC DNA]</scope>
</reference>